<keyword evidence="5" id="KW-1185">Reference proteome</keyword>
<reference evidence="4 5" key="1">
    <citation type="submission" date="2018-02" db="EMBL/GenBank/DDBJ databases">
        <title>Genome sequence of the basidiomycete white-rot fungus Phlebia centrifuga.</title>
        <authorList>
            <person name="Granchi Z."/>
            <person name="Peng M."/>
            <person name="de Vries R.P."/>
            <person name="Hilden K."/>
            <person name="Makela M.R."/>
            <person name="Grigoriev I."/>
            <person name="Riley R."/>
        </authorList>
    </citation>
    <scope>NUCLEOTIDE SEQUENCE [LARGE SCALE GENOMIC DNA]</scope>
    <source>
        <strain evidence="4 5">FBCC195</strain>
    </source>
</reference>
<evidence type="ECO:0000313" key="4">
    <source>
        <dbReference type="EMBL" id="PSR70950.1"/>
    </source>
</evidence>
<dbReference type="GO" id="GO:0031991">
    <property type="term" value="P:regulation of actomyosin contractile ring contraction"/>
    <property type="evidence" value="ECO:0007669"/>
    <property type="project" value="TreeGrafter"/>
</dbReference>
<dbReference type="SUPFAM" id="SSF48065">
    <property type="entry name" value="DBL homology domain (DH-domain)"/>
    <property type="match status" value="1"/>
</dbReference>
<sequence>MQIAWMVLAFTSILYTKLTGSRSVQYLRTAASPAQTGNTLASTQQYPAAPALAMLGGMSRIYSDSLQWQPAMLHGIFSLDTIARILAETPQEVSNGSTPPLEMFFASLSLWYPFQAIRPETLINNILPLLPTILDSYPAVECFLQFLCTGHLDNLTTVVNYILSSIKPVVFVNNPLDIKYEKRFRQESITIIHPAWPALCFATFLAYKHRDAARLFLSGDLTQTIKDLHAFNFTTSLGIRRANDATQRAMYLVCYLTLGAIAEHQKLDDTTSKIWVELGEFLSNVQVVPWGPQVPGSLPTSSASPTSKADSTPMHSFSSISIPIASPAPLPDSDEEDGDEDEELWATPPTEPIPLLNITPVSERTNVLIAFLSSERSYASELAVVRDIFLPLALGQQPPLLGVFGPEPSLRSLSIASEASSILTYPPLMTTDDAKVIFNNVADIAAFADMFSERLEGALGSILEGGSGEDYVGALLLELIPVLEPLYTRYNTRILDALMRLKGLPQSPSLTAYLARTQQLSEYLIHTCDLQSLLSKPVQRLLRYPLILGSILDQTPTAHGDRENVLKATERMKAVTQSINEGRKRREAIRELLAGRMETNLGRIINSTGRAASSKVIRPVKLDVKTEQVVKMGRELQACRTFLKEVSAHATLWVQSITLMAEELRRWSISFGEVIGISEKLQSEALDEFQNLIEEGLLLQCENFEKALEDQLLVQLGRLTASLDQPERLLEIMRTLEPLYNGLLQSNSSKARRASEMLQASRLYIDIREQLLIELPRYLQLLDQGIIAVLRDFISGQGMLWLAVKNRWTE</sequence>
<accession>A0A2R6NEZ1</accession>
<feature type="compositionally biased region" description="Acidic residues" evidence="1">
    <location>
        <begin position="332"/>
        <end position="344"/>
    </location>
</feature>
<dbReference type="GO" id="GO:0032955">
    <property type="term" value="P:regulation of division septum assembly"/>
    <property type="evidence" value="ECO:0007669"/>
    <property type="project" value="TreeGrafter"/>
</dbReference>
<dbReference type="InterPro" id="IPR051492">
    <property type="entry name" value="Dynamin-Rho_GEF"/>
</dbReference>
<dbReference type="AlphaFoldDB" id="A0A2R6NEZ1"/>
<dbReference type="OrthoDB" id="10256089at2759"/>
<evidence type="ECO:0000259" key="3">
    <source>
        <dbReference type="PROSITE" id="PS50010"/>
    </source>
</evidence>
<name>A0A2R6NEZ1_9APHY</name>
<evidence type="ECO:0000256" key="1">
    <source>
        <dbReference type="SAM" id="MobiDB-lite"/>
    </source>
</evidence>
<feature type="compositionally biased region" description="Polar residues" evidence="1">
    <location>
        <begin position="298"/>
        <end position="317"/>
    </location>
</feature>
<dbReference type="Gene3D" id="1.20.900.10">
    <property type="entry name" value="Dbl homology (DH) domain"/>
    <property type="match status" value="1"/>
</dbReference>
<evidence type="ECO:0000313" key="5">
    <source>
        <dbReference type="Proteomes" id="UP000186601"/>
    </source>
</evidence>
<feature type="chain" id="PRO_5015356298" description="DH domain-containing protein" evidence="2">
    <location>
        <begin position="22"/>
        <end position="810"/>
    </location>
</feature>
<dbReference type="GO" id="GO:0005085">
    <property type="term" value="F:guanyl-nucleotide exchange factor activity"/>
    <property type="evidence" value="ECO:0007669"/>
    <property type="project" value="InterPro"/>
</dbReference>
<dbReference type="GO" id="GO:0005737">
    <property type="term" value="C:cytoplasm"/>
    <property type="evidence" value="ECO:0007669"/>
    <property type="project" value="TreeGrafter"/>
</dbReference>
<comment type="caution">
    <text evidence="4">The sequence shown here is derived from an EMBL/GenBank/DDBJ whole genome shotgun (WGS) entry which is preliminary data.</text>
</comment>
<organism evidence="4 5">
    <name type="scientific">Hermanssonia centrifuga</name>
    <dbReference type="NCBI Taxonomy" id="98765"/>
    <lineage>
        <taxon>Eukaryota</taxon>
        <taxon>Fungi</taxon>
        <taxon>Dikarya</taxon>
        <taxon>Basidiomycota</taxon>
        <taxon>Agaricomycotina</taxon>
        <taxon>Agaricomycetes</taxon>
        <taxon>Polyporales</taxon>
        <taxon>Meruliaceae</taxon>
        <taxon>Hermanssonia</taxon>
    </lineage>
</organism>
<feature type="signal peptide" evidence="2">
    <location>
        <begin position="1"/>
        <end position="21"/>
    </location>
</feature>
<keyword evidence="2" id="KW-0732">Signal</keyword>
<dbReference type="Pfam" id="PF00621">
    <property type="entry name" value="RhoGEF"/>
    <property type="match status" value="1"/>
</dbReference>
<dbReference type="SMART" id="SM00325">
    <property type="entry name" value="RhoGEF"/>
    <property type="match status" value="1"/>
</dbReference>
<dbReference type="PROSITE" id="PS50010">
    <property type="entry name" value="DH_2"/>
    <property type="match status" value="1"/>
</dbReference>
<feature type="region of interest" description="Disordered" evidence="1">
    <location>
        <begin position="296"/>
        <end position="352"/>
    </location>
</feature>
<dbReference type="STRING" id="98765.A0A2R6NEZ1"/>
<gene>
    <name evidence="4" type="ORF">PHLCEN_2v13172</name>
</gene>
<dbReference type="PANTHER" id="PTHR22834:SF20">
    <property type="entry name" value="SH3 DOMAIN-CONTAINING PROTEIN"/>
    <property type="match status" value="1"/>
</dbReference>
<dbReference type="EMBL" id="MLYV02001300">
    <property type="protein sequence ID" value="PSR70950.1"/>
    <property type="molecule type" value="Genomic_DNA"/>
</dbReference>
<proteinExistence type="predicted"/>
<protein>
    <recommendedName>
        <fullName evidence="3">DH domain-containing protein</fullName>
    </recommendedName>
</protein>
<evidence type="ECO:0000256" key="2">
    <source>
        <dbReference type="SAM" id="SignalP"/>
    </source>
</evidence>
<feature type="domain" description="DH" evidence="3">
    <location>
        <begin position="363"/>
        <end position="582"/>
    </location>
</feature>
<dbReference type="Proteomes" id="UP000186601">
    <property type="component" value="Unassembled WGS sequence"/>
</dbReference>
<dbReference type="InterPro" id="IPR000219">
    <property type="entry name" value="DH_dom"/>
</dbReference>
<feature type="compositionally biased region" description="Low complexity" evidence="1">
    <location>
        <begin position="318"/>
        <end position="327"/>
    </location>
</feature>
<dbReference type="InterPro" id="IPR035899">
    <property type="entry name" value="DBL_dom_sf"/>
</dbReference>
<dbReference type="PANTHER" id="PTHR22834">
    <property type="entry name" value="NUCLEAR FUSION PROTEIN FUS2"/>
    <property type="match status" value="1"/>
</dbReference>